<feature type="binding site" evidence="7">
    <location>
        <begin position="167"/>
        <end position="170"/>
    </location>
    <ligand>
        <name>GTP</name>
        <dbReference type="ChEBI" id="CHEBI:37565"/>
    </ligand>
</feature>
<dbReference type="SUPFAM" id="SSF50447">
    <property type="entry name" value="Translation proteins"/>
    <property type="match status" value="1"/>
</dbReference>
<evidence type="ECO:0000256" key="4">
    <source>
        <dbReference type="ARBA" id="ARBA00022917"/>
    </source>
</evidence>
<dbReference type="AlphaFoldDB" id="B9XK85"/>
<dbReference type="SUPFAM" id="SSF54980">
    <property type="entry name" value="EF-G C-terminal domain-like"/>
    <property type="match status" value="2"/>
</dbReference>
<dbReference type="InterPro" id="IPR005225">
    <property type="entry name" value="Small_GTP-bd"/>
</dbReference>
<dbReference type="InterPro" id="IPR035649">
    <property type="entry name" value="EFG_V"/>
</dbReference>
<organism evidence="10 11">
    <name type="scientific">Pedosphaera parvula (strain Ellin514)</name>
    <dbReference type="NCBI Taxonomy" id="320771"/>
    <lineage>
        <taxon>Bacteria</taxon>
        <taxon>Pseudomonadati</taxon>
        <taxon>Verrucomicrobiota</taxon>
        <taxon>Pedosphaerae</taxon>
        <taxon>Pedosphaerales</taxon>
        <taxon>Pedosphaeraceae</taxon>
        <taxon>Pedosphaera</taxon>
    </lineage>
</organism>
<evidence type="ECO:0000313" key="10">
    <source>
        <dbReference type="EMBL" id="EEF59723.1"/>
    </source>
</evidence>
<comment type="function">
    <text evidence="6 7">Catalyzes the GTP-dependent ribosomal translocation step during translation elongation. During this step, the ribosome changes from the pre-translocational (PRE) to the post-translocational (POST) state as the newly formed A-site-bound peptidyl-tRNA and P-site-bound deacylated tRNA move to the P and E sites, respectively. Catalyzes the coordinated movement of the two tRNA molecules, the mRNA and conformational changes in the ribosome.</text>
</comment>
<dbReference type="InterPro" id="IPR009022">
    <property type="entry name" value="EFG_III"/>
</dbReference>
<dbReference type="Proteomes" id="UP000003688">
    <property type="component" value="Unassembled WGS sequence"/>
</dbReference>
<dbReference type="CDD" id="cd04088">
    <property type="entry name" value="EFG_mtEFG_II"/>
    <property type="match status" value="1"/>
</dbReference>
<evidence type="ECO:0000256" key="7">
    <source>
        <dbReference type="HAMAP-Rule" id="MF_00054"/>
    </source>
</evidence>
<dbReference type="PRINTS" id="PR00315">
    <property type="entry name" value="ELONGATNFCT"/>
</dbReference>
<dbReference type="Gene3D" id="3.30.70.240">
    <property type="match status" value="1"/>
</dbReference>
<feature type="binding site" evidence="7">
    <location>
        <begin position="113"/>
        <end position="117"/>
    </location>
    <ligand>
        <name>GTP</name>
        <dbReference type="ChEBI" id="CHEBI:37565"/>
    </ligand>
</feature>
<evidence type="ECO:0000256" key="5">
    <source>
        <dbReference type="ARBA" id="ARBA00023134"/>
    </source>
</evidence>
<dbReference type="NCBIfam" id="NF009381">
    <property type="entry name" value="PRK12740.1-5"/>
    <property type="match status" value="1"/>
</dbReference>
<dbReference type="Pfam" id="PF00009">
    <property type="entry name" value="GTP_EFTU"/>
    <property type="match status" value="1"/>
</dbReference>
<dbReference type="STRING" id="320771.Cflav_PD2544"/>
<dbReference type="NCBIfam" id="TIGR00484">
    <property type="entry name" value="EF-G"/>
    <property type="match status" value="1"/>
</dbReference>
<dbReference type="Pfam" id="PF22042">
    <property type="entry name" value="EF-G_D2"/>
    <property type="match status" value="1"/>
</dbReference>
<proteinExistence type="inferred from homology"/>
<dbReference type="Pfam" id="PF00679">
    <property type="entry name" value="EFG_C"/>
    <property type="match status" value="1"/>
</dbReference>
<dbReference type="Gene3D" id="2.40.30.10">
    <property type="entry name" value="Translation factors"/>
    <property type="match status" value="1"/>
</dbReference>
<dbReference type="CDD" id="cd03713">
    <property type="entry name" value="EFG_mtEFG_C"/>
    <property type="match status" value="1"/>
</dbReference>
<dbReference type="InterPro" id="IPR035647">
    <property type="entry name" value="EFG_III/V"/>
</dbReference>
<feature type="domain" description="Tr-type G" evidence="9">
    <location>
        <begin position="24"/>
        <end position="314"/>
    </location>
</feature>
<dbReference type="PANTHER" id="PTHR43261">
    <property type="entry name" value="TRANSLATION ELONGATION FACTOR G-RELATED"/>
    <property type="match status" value="1"/>
</dbReference>
<dbReference type="InterPro" id="IPR014721">
    <property type="entry name" value="Ribsml_uS5_D2-typ_fold_subgr"/>
</dbReference>
<dbReference type="InterPro" id="IPR053905">
    <property type="entry name" value="EF-G-like_DII"/>
</dbReference>
<dbReference type="InterPro" id="IPR009000">
    <property type="entry name" value="Transl_B-barrel_sf"/>
</dbReference>
<dbReference type="CDD" id="cd01886">
    <property type="entry name" value="EF-G"/>
    <property type="match status" value="1"/>
</dbReference>
<feature type="binding site" evidence="7">
    <location>
        <begin position="33"/>
        <end position="40"/>
    </location>
    <ligand>
        <name>GTP</name>
        <dbReference type="ChEBI" id="CHEBI:37565"/>
    </ligand>
</feature>
<dbReference type="InterPro" id="IPR000795">
    <property type="entry name" value="T_Tr_GTP-bd_dom"/>
</dbReference>
<dbReference type="Gene3D" id="3.30.70.870">
    <property type="entry name" value="Elongation Factor G (Translational Gtpase), domain 3"/>
    <property type="match status" value="1"/>
</dbReference>
<accession>B9XK85</accession>
<dbReference type="InterPro" id="IPR004540">
    <property type="entry name" value="Transl_elong_EFG/EF2"/>
</dbReference>
<keyword evidence="2 7" id="KW-0547">Nucleotide-binding</keyword>
<dbReference type="SUPFAM" id="SSF54211">
    <property type="entry name" value="Ribosomal protein S5 domain 2-like"/>
    <property type="match status" value="1"/>
</dbReference>
<name>B9XK85_PEDPL</name>
<dbReference type="GO" id="GO:0005737">
    <property type="term" value="C:cytoplasm"/>
    <property type="evidence" value="ECO:0007669"/>
    <property type="project" value="UniProtKB-SubCell"/>
</dbReference>
<evidence type="ECO:0000256" key="1">
    <source>
        <dbReference type="ARBA" id="ARBA00005870"/>
    </source>
</evidence>
<dbReference type="InterPro" id="IPR041095">
    <property type="entry name" value="EFG_II"/>
</dbReference>
<keyword evidence="7" id="KW-0963">Cytoplasm</keyword>
<keyword evidence="11" id="KW-1185">Reference proteome</keyword>
<dbReference type="GO" id="GO:0005525">
    <property type="term" value="F:GTP binding"/>
    <property type="evidence" value="ECO:0007669"/>
    <property type="project" value="UniProtKB-UniRule"/>
</dbReference>
<dbReference type="EMBL" id="ABOX02000024">
    <property type="protein sequence ID" value="EEF59723.1"/>
    <property type="molecule type" value="Genomic_DNA"/>
</dbReference>
<protein>
    <recommendedName>
        <fullName evidence="7 8">Elongation factor G</fullName>
        <shortName evidence="7">EF-G</shortName>
    </recommendedName>
</protein>
<dbReference type="InterPro" id="IPR000640">
    <property type="entry name" value="EFG_V-like"/>
</dbReference>
<dbReference type="GO" id="GO:0003924">
    <property type="term" value="F:GTPase activity"/>
    <property type="evidence" value="ECO:0007669"/>
    <property type="project" value="InterPro"/>
</dbReference>
<dbReference type="CDD" id="cd16262">
    <property type="entry name" value="EFG_III"/>
    <property type="match status" value="1"/>
</dbReference>
<evidence type="ECO:0000256" key="6">
    <source>
        <dbReference type="ARBA" id="ARBA00024731"/>
    </source>
</evidence>
<dbReference type="PROSITE" id="PS51722">
    <property type="entry name" value="G_TR_2"/>
    <property type="match status" value="1"/>
</dbReference>
<reference evidence="10 11" key="1">
    <citation type="journal article" date="2011" name="J. Bacteriol.">
        <title>Genome sequence of 'Pedosphaera parvula' Ellin514, an aerobic Verrucomicrobial isolate from pasture soil.</title>
        <authorList>
            <person name="Kant R."/>
            <person name="van Passel M.W."/>
            <person name="Sangwan P."/>
            <person name="Palva A."/>
            <person name="Lucas S."/>
            <person name="Copeland A."/>
            <person name="Lapidus A."/>
            <person name="Glavina Del Rio T."/>
            <person name="Dalin E."/>
            <person name="Tice H."/>
            <person name="Bruce D."/>
            <person name="Goodwin L."/>
            <person name="Pitluck S."/>
            <person name="Chertkov O."/>
            <person name="Larimer F.W."/>
            <person name="Land M.L."/>
            <person name="Hauser L."/>
            <person name="Brettin T.S."/>
            <person name="Detter J.C."/>
            <person name="Han S."/>
            <person name="de Vos W.M."/>
            <person name="Janssen P.H."/>
            <person name="Smidt H."/>
        </authorList>
    </citation>
    <scope>NUCLEOTIDE SEQUENCE [LARGE SCALE GENOMIC DNA]</scope>
    <source>
        <strain evidence="10 11">Ellin514</strain>
    </source>
</reference>
<dbReference type="SUPFAM" id="SSF52540">
    <property type="entry name" value="P-loop containing nucleoside triphosphate hydrolases"/>
    <property type="match status" value="1"/>
</dbReference>
<dbReference type="InterPro" id="IPR005517">
    <property type="entry name" value="Transl_elong_EFG/EF2_IV"/>
</dbReference>
<dbReference type="Pfam" id="PF03764">
    <property type="entry name" value="EFG_IV"/>
    <property type="match status" value="1"/>
</dbReference>
<dbReference type="Pfam" id="PF14492">
    <property type="entry name" value="EFG_III"/>
    <property type="match status" value="1"/>
</dbReference>
<evidence type="ECO:0000256" key="8">
    <source>
        <dbReference type="NCBIfam" id="TIGR00484"/>
    </source>
</evidence>
<comment type="subcellular location">
    <subcellularLocation>
        <location evidence="7">Cytoplasm</location>
    </subcellularLocation>
</comment>
<keyword evidence="3 7" id="KW-0251">Elongation factor</keyword>
<evidence type="ECO:0000313" key="11">
    <source>
        <dbReference type="Proteomes" id="UP000003688"/>
    </source>
</evidence>
<dbReference type="SMART" id="SM00838">
    <property type="entry name" value="EFG_C"/>
    <property type="match status" value="1"/>
</dbReference>
<dbReference type="InterPro" id="IPR027417">
    <property type="entry name" value="P-loop_NTPase"/>
</dbReference>
<evidence type="ECO:0000256" key="2">
    <source>
        <dbReference type="ARBA" id="ARBA00022741"/>
    </source>
</evidence>
<dbReference type="Gene3D" id="3.30.230.10">
    <property type="match status" value="1"/>
</dbReference>
<dbReference type="NCBIfam" id="TIGR00231">
    <property type="entry name" value="small_GTP"/>
    <property type="match status" value="1"/>
</dbReference>
<sequence>MNNNNTRVHMNNNQNLVHREFPITRLRNIGIAAHIDAGKTTLTERVLLYTGAIHRAGEVHDGTTTTDFNPIEQSKGITIFAAAVSCTWTPRDESALGITKLAAGQAHRLNIIDTPGHVDFTAEVERSLRVLDGAVTVFSGVEGVQPQSETVWRQADKYRVPRIAFINKMDRVGADFAHVVAELNQKLGANAWPVLWPLGSEDQLVGQLDIINEVAVLFREGRAGGYTVEDVPPEALALVAGQRAELVSRIAECDDEVAAFWLENKPVPPTLLKAAVRRATIANRFVPVIGGSAYKFVGIQPLLDAIVDFLPSPADLPAVETHALDGEEPVMVSAEDAAQLAALAFKIVTDPTTGRLVMVRLYSGTLRKGDRVLNPRTHREDRIGRLVRVHADRREEIAVAFAGEIVAVAGLRGLATGDTLCSAERPLLMEPPVFPEPVVSMAIEPARSTDLQRLAGHLQMLSEDDPTFRVSTHPETGQTLIAGMGELHLDVVRERLRTELRVETVVGAPEIAYRETITVEAEADHLLKKQNGGVGMYARVILSVKPAPRGNGVTIENRVTGGNIPSQFHSSVRKGIEDATRNGVLGYQLVDAHVSVLDGAAHVKDSNDLAFRLAAADALRIALRRAGPVLLEPVMKVELSTPADYQGDLLADLNRRRSKVLGMESRVTGAVVNAEVPLSELWGYANAIRSLSRGRAAYSMTPSHFAQVPNSVANALLKEAA</sequence>
<keyword evidence="5 7" id="KW-0342">GTP-binding</keyword>
<gene>
    <name evidence="7" type="primary">fusA</name>
    <name evidence="10" type="ORF">Cflav_PD2544</name>
</gene>
<comment type="similarity">
    <text evidence="1 7">Belongs to the TRAFAC class translation factor GTPase superfamily. Classic translation factor GTPase family. EF-G/EF-2 subfamily.</text>
</comment>
<dbReference type="GO" id="GO:0003746">
    <property type="term" value="F:translation elongation factor activity"/>
    <property type="evidence" value="ECO:0007669"/>
    <property type="project" value="UniProtKB-UniRule"/>
</dbReference>
<dbReference type="HAMAP" id="MF_00054_B">
    <property type="entry name" value="EF_G_EF_2_B"/>
    <property type="match status" value="1"/>
</dbReference>
<dbReference type="PANTHER" id="PTHR43261:SF1">
    <property type="entry name" value="RIBOSOME-RELEASING FACTOR 2, MITOCHONDRIAL"/>
    <property type="match status" value="1"/>
</dbReference>
<dbReference type="InterPro" id="IPR020568">
    <property type="entry name" value="Ribosomal_Su5_D2-typ_SF"/>
</dbReference>
<evidence type="ECO:0000259" key="9">
    <source>
        <dbReference type="PROSITE" id="PS51722"/>
    </source>
</evidence>
<dbReference type="SMART" id="SM00889">
    <property type="entry name" value="EFG_IV"/>
    <property type="match status" value="1"/>
</dbReference>
<dbReference type="FunFam" id="3.30.70.870:FF:000001">
    <property type="entry name" value="Elongation factor G"/>
    <property type="match status" value="1"/>
</dbReference>
<keyword evidence="4 7" id="KW-0648">Protein biosynthesis</keyword>
<dbReference type="Gene3D" id="3.40.50.300">
    <property type="entry name" value="P-loop containing nucleotide triphosphate hydrolases"/>
    <property type="match status" value="1"/>
</dbReference>
<dbReference type="FunFam" id="3.30.70.240:FF:000001">
    <property type="entry name" value="Elongation factor G"/>
    <property type="match status" value="1"/>
</dbReference>
<dbReference type="GO" id="GO:0032790">
    <property type="term" value="P:ribosome disassembly"/>
    <property type="evidence" value="ECO:0007669"/>
    <property type="project" value="TreeGrafter"/>
</dbReference>
<comment type="caution">
    <text evidence="10">The sequence shown here is derived from an EMBL/GenBank/DDBJ whole genome shotgun (WGS) entry which is preliminary data.</text>
</comment>
<evidence type="ECO:0000256" key="3">
    <source>
        <dbReference type="ARBA" id="ARBA00022768"/>
    </source>
</evidence>
<dbReference type="FunFam" id="3.40.50.300:FF:000029">
    <property type="entry name" value="Elongation factor G"/>
    <property type="match status" value="1"/>
</dbReference>